<reference evidence="1 2" key="1">
    <citation type="submission" date="2020-11" db="EMBL/GenBank/DDBJ databases">
        <title>A novel isolate from a Black sea contaminated sediment with potential to produce alkanes: Plantactinospora alkalitolerans sp. nov.</title>
        <authorList>
            <person name="Carro L."/>
            <person name="Veyisoglu A."/>
            <person name="Guven K."/>
            <person name="Schumann P."/>
            <person name="Klenk H.-P."/>
            <person name="Sahin N."/>
        </authorList>
    </citation>
    <scope>NUCLEOTIDE SEQUENCE [LARGE SCALE GENOMIC DNA]</scope>
    <source>
        <strain evidence="1 2">S1510</strain>
    </source>
</reference>
<proteinExistence type="predicted"/>
<sequence length="51" mass="5705">MIDLLLAQHARIEELFRTVAAAEGRSKRLAWQDLVELLAVHETDARTSTTG</sequence>
<dbReference type="RefSeq" id="WP_196202301.1">
    <property type="nucleotide sequence ID" value="NZ_JADPUN010000167.1"/>
</dbReference>
<organism evidence="1 2">
    <name type="scientific">Plantactinospora alkalitolerans</name>
    <dbReference type="NCBI Taxonomy" id="2789879"/>
    <lineage>
        <taxon>Bacteria</taxon>
        <taxon>Bacillati</taxon>
        <taxon>Actinomycetota</taxon>
        <taxon>Actinomycetes</taxon>
        <taxon>Micromonosporales</taxon>
        <taxon>Micromonosporaceae</taxon>
        <taxon>Plantactinospora</taxon>
    </lineage>
</organism>
<accession>A0ABS0GXP9</accession>
<name>A0ABS0GXP9_9ACTN</name>
<gene>
    <name evidence="1" type="ORF">I0C86_17470</name>
</gene>
<protein>
    <submittedName>
        <fullName evidence="1">Uncharacterized protein</fullName>
    </submittedName>
</protein>
<comment type="caution">
    <text evidence="1">The sequence shown here is derived from an EMBL/GenBank/DDBJ whole genome shotgun (WGS) entry which is preliminary data.</text>
</comment>
<evidence type="ECO:0000313" key="2">
    <source>
        <dbReference type="Proteomes" id="UP000638560"/>
    </source>
</evidence>
<keyword evidence="2" id="KW-1185">Reference proteome</keyword>
<dbReference type="EMBL" id="JADPUN010000167">
    <property type="protein sequence ID" value="MBF9130734.1"/>
    <property type="molecule type" value="Genomic_DNA"/>
</dbReference>
<dbReference type="Proteomes" id="UP000638560">
    <property type="component" value="Unassembled WGS sequence"/>
</dbReference>
<evidence type="ECO:0000313" key="1">
    <source>
        <dbReference type="EMBL" id="MBF9130734.1"/>
    </source>
</evidence>